<keyword evidence="3" id="KW-0346">Stress response</keyword>
<sequence>MVISTFAMAAAFPAGADELVMPFACTMDRGTPHLSAASPTTYQIIGSREEMPFSACRSSPSGNCETMMVHKFSIECGGQRVAWAKVATAGRAAGVELPAHLPSGFAPVSRFKGRFVLPGFGRTTHLPKVETQTLSADSVIETGSLASRAEEPHWVTVIDPTIKASASDGAFKVAGVVSTLLISLMAACLFVARRRMPLSYDFAQSSRFSEASPENLWCFGVRKFAAMAGAFRRSFPNSFEQNWFESPKSGGNGSVARSLDAVQARIVETELLVATLPSDLLLRDVLQTELDGLRSRAADVSRRADQIGDKRASTILRAMLRDLDRITRIVHGTARKDKAAEPGPADVPSTIFEAYRILGLNPEAPPAAVKKLVDALRMSWHPDHARSEADRRHREERIKQINAAWDLLKASQVEAA</sequence>
<dbReference type="SUPFAM" id="SSF46565">
    <property type="entry name" value="Chaperone J-domain"/>
    <property type="match status" value="1"/>
</dbReference>
<keyword evidence="4" id="KW-1185">Reference proteome</keyword>
<dbReference type="InterPro" id="IPR036869">
    <property type="entry name" value="J_dom_sf"/>
</dbReference>
<dbReference type="eggNOG" id="COG2214">
    <property type="taxonomic scope" value="Bacteria"/>
</dbReference>
<evidence type="ECO:0000256" key="1">
    <source>
        <dbReference type="SAM" id="SignalP"/>
    </source>
</evidence>
<dbReference type="STRING" id="670307.HYPDE_23818"/>
<evidence type="ECO:0000313" key="3">
    <source>
        <dbReference type="EMBL" id="AGK56449.1"/>
    </source>
</evidence>
<accession>N0AZA0</accession>
<name>N0AZA0_9HYPH</name>
<dbReference type="Pfam" id="PF00226">
    <property type="entry name" value="DnaJ"/>
    <property type="match status" value="1"/>
</dbReference>
<dbReference type="Proteomes" id="UP000005952">
    <property type="component" value="Chromosome"/>
</dbReference>
<dbReference type="HOGENOM" id="CLU_595481_0_0_5"/>
<dbReference type="InterPro" id="IPR001623">
    <property type="entry name" value="DnaJ_domain"/>
</dbReference>
<dbReference type="SMART" id="SM00271">
    <property type="entry name" value="DnaJ"/>
    <property type="match status" value="1"/>
</dbReference>
<evidence type="ECO:0000313" key="4">
    <source>
        <dbReference type="Proteomes" id="UP000005952"/>
    </source>
</evidence>
<evidence type="ECO:0000259" key="2">
    <source>
        <dbReference type="PROSITE" id="PS50076"/>
    </source>
</evidence>
<gene>
    <name evidence="3" type="ORF">HYPDE_23818</name>
</gene>
<dbReference type="EMBL" id="CP005587">
    <property type="protein sequence ID" value="AGK56449.1"/>
    <property type="molecule type" value="Genomic_DNA"/>
</dbReference>
<proteinExistence type="predicted"/>
<dbReference type="AlphaFoldDB" id="N0AZA0"/>
<dbReference type="Gene3D" id="1.10.287.110">
    <property type="entry name" value="DnaJ domain"/>
    <property type="match status" value="1"/>
</dbReference>
<organism evidence="3 4">
    <name type="scientific">Hyphomicrobium denitrificans 1NES1</name>
    <dbReference type="NCBI Taxonomy" id="670307"/>
    <lineage>
        <taxon>Bacteria</taxon>
        <taxon>Pseudomonadati</taxon>
        <taxon>Pseudomonadota</taxon>
        <taxon>Alphaproteobacteria</taxon>
        <taxon>Hyphomicrobiales</taxon>
        <taxon>Hyphomicrobiaceae</taxon>
        <taxon>Hyphomicrobium</taxon>
    </lineage>
</organism>
<feature type="domain" description="J" evidence="2">
    <location>
        <begin position="353"/>
        <end position="416"/>
    </location>
</feature>
<feature type="chain" id="PRO_5004105249" evidence="1">
    <location>
        <begin position="17"/>
        <end position="416"/>
    </location>
</feature>
<dbReference type="KEGG" id="hdt:HYPDE_23818"/>
<dbReference type="PROSITE" id="PS50076">
    <property type="entry name" value="DNAJ_2"/>
    <property type="match status" value="1"/>
</dbReference>
<dbReference type="CDD" id="cd06257">
    <property type="entry name" value="DnaJ"/>
    <property type="match status" value="1"/>
</dbReference>
<keyword evidence="1" id="KW-0732">Signal</keyword>
<feature type="signal peptide" evidence="1">
    <location>
        <begin position="1"/>
        <end position="16"/>
    </location>
</feature>
<reference evidence="3 4" key="1">
    <citation type="journal article" date="2013" name="Genome Announc.">
        <title>Genome sequences for three denitrifying bacterial strains isolated from a uranium- and nitrate-contaminated subsurface environment.</title>
        <authorList>
            <person name="Venkatramanan R."/>
            <person name="Prakash O."/>
            <person name="Woyke T."/>
            <person name="Chain P."/>
            <person name="Goodwin L.A."/>
            <person name="Watson D."/>
            <person name="Brooks S."/>
            <person name="Kostka J.E."/>
            <person name="Green S.J."/>
        </authorList>
    </citation>
    <scope>NUCLEOTIDE SEQUENCE [LARGE SCALE GENOMIC DNA]</scope>
    <source>
        <strain evidence="3 4">1NES1</strain>
    </source>
</reference>
<protein>
    <submittedName>
        <fullName evidence="3">Heat shock protein DnaJ domain-containing protein</fullName>
    </submittedName>
</protein>